<dbReference type="Pfam" id="PF13361">
    <property type="entry name" value="UvrD_C"/>
    <property type="match status" value="2"/>
</dbReference>
<keyword evidence="3 9" id="KW-0347">Helicase</keyword>
<reference evidence="13" key="1">
    <citation type="submission" date="2016-11" db="EMBL/GenBank/DDBJ databases">
        <authorList>
            <person name="Varghese N."/>
            <person name="Submissions S."/>
        </authorList>
    </citation>
    <scope>NUCLEOTIDE SEQUENCE [LARGE SCALE GENOMIC DNA]</scope>
    <source>
        <strain evidence="13">DSM 11003</strain>
    </source>
</reference>
<evidence type="ECO:0000256" key="6">
    <source>
        <dbReference type="ARBA" id="ARBA00034617"/>
    </source>
</evidence>
<evidence type="ECO:0000256" key="3">
    <source>
        <dbReference type="ARBA" id="ARBA00022806"/>
    </source>
</evidence>
<evidence type="ECO:0000256" key="4">
    <source>
        <dbReference type="ARBA" id="ARBA00022840"/>
    </source>
</evidence>
<dbReference type="GO" id="GO:0003677">
    <property type="term" value="F:DNA binding"/>
    <property type="evidence" value="ECO:0007669"/>
    <property type="project" value="InterPro"/>
</dbReference>
<evidence type="ECO:0000256" key="1">
    <source>
        <dbReference type="ARBA" id="ARBA00022741"/>
    </source>
</evidence>
<dbReference type="GO" id="GO:0016887">
    <property type="term" value="F:ATP hydrolysis activity"/>
    <property type="evidence" value="ECO:0007669"/>
    <property type="project" value="RHEA"/>
</dbReference>
<sequence>MNVRNYIEKFARTPLTDTQKEILNIQFPFYLKAGAGTGKTELLIELVIKCLNDDVGASLSDFVIITFTNKAASEVKNRLIERLYFDYLLERKKLRHITNIMGDSRNFILRSEEEKRKFVDFTSMLNIDTIHGFCEKILREYGYIIGISPKFEIKSVTWKLNEIIRDTIGEYAFDRYLISLPEHKLLKLVRKLYEDCDNKGLRITREDNFKINEEQEFWPGFKKSFIELFYKVEERIERYKQENDIVTPNDLVKYTAELVKNDFVANKLASRYKYIFMDEFQDTNISQFDLVRILMDKGVNVFLVGDEKQSIYAFRGADIESSIKMGNVISQKYNGGSIIQMVDNFRSNSKIIDAVNKIFSRKYSTDVRVTLDVGFTDYRPLVFPGPDERIMPKYKWKATDERLKEAVTIEQLDIVELIRKIKENLIDLDGKEIKYADIAILCRENFQVEKVAKELRDNSIPAVIYGGEGFFNCSSVISTCKLFEYIAYPSEITRGETKLTDYFIAIVAKGREDFEKFLDELSIFARTNTIIEVLNFAIEETAIEEYYLTTNRYQELYNLYKLRELVKNIRDQEFLHPVTFFEYLNNMILSEQREENADFYVQEEQDFVKVMTIHKSKGLAFDIVIIPFVEKPMIRGKSEPLITYEKTKSEFRIGFNKDELFKYENDQIAEDLDYNDLHKYEIQKILEEEFRVYYVALTRARELLILKKDTRSTRRQRGNTCSFLDFIRQIDEGKFYEEHLELLSKNLC</sequence>
<accession>A0A1M5QXG4</accession>
<evidence type="ECO:0000313" key="12">
    <source>
        <dbReference type="EMBL" id="SHH18867.1"/>
    </source>
</evidence>
<evidence type="ECO:0000256" key="7">
    <source>
        <dbReference type="ARBA" id="ARBA00034808"/>
    </source>
</evidence>
<evidence type="ECO:0000256" key="9">
    <source>
        <dbReference type="PROSITE-ProRule" id="PRU00560"/>
    </source>
</evidence>
<dbReference type="Gene3D" id="3.40.50.300">
    <property type="entry name" value="P-loop containing nucleotide triphosphate hydrolases"/>
    <property type="match status" value="4"/>
</dbReference>
<dbReference type="PANTHER" id="PTHR11070">
    <property type="entry name" value="UVRD / RECB / PCRA DNA HELICASE FAMILY MEMBER"/>
    <property type="match status" value="1"/>
</dbReference>
<dbReference type="InterPro" id="IPR027417">
    <property type="entry name" value="P-loop_NTPase"/>
</dbReference>
<dbReference type="PROSITE" id="PS51217">
    <property type="entry name" value="UVRD_HELICASE_CTER"/>
    <property type="match status" value="1"/>
</dbReference>
<feature type="domain" description="UvrD-like helicase ATP-binding" evidence="10">
    <location>
        <begin position="12"/>
        <end position="348"/>
    </location>
</feature>
<comment type="catalytic activity">
    <reaction evidence="6">
        <text>Couples ATP hydrolysis with the unwinding of duplex DNA by translocating in the 3'-5' direction.</text>
        <dbReference type="EC" id="5.6.2.4"/>
    </reaction>
</comment>
<keyword evidence="2 9" id="KW-0378">Hydrolase</keyword>
<evidence type="ECO:0000256" key="5">
    <source>
        <dbReference type="ARBA" id="ARBA00023235"/>
    </source>
</evidence>
<dbReference type="InterPro" id="IPR000212">
    <property type="entry name" value="DNA_helicase_UvrD/REP"/>
</dbReference>
<dbReference type="GO" id="GO:0005524">
    <property type="term" value="F:ATP binding"/>
    <property type="evidence" value="ECO:0007669"/>
    <property type="project" value="UniProtKB-UniRule"/>
</dbReference>
<dbReference type="Pfam" id="PF00580">
    <property type="entry name" value="UvrD-helicase"/>
    <property type="match status" value="1"/>
</dbReference>
<dbReference type="GO" id="GO:0005829">
    <property type="term" value="C:cytosol"/>
    <property type="evidence" value="ECO:0007669"/>
    <property type="project" value="TreeGrafter"/>
</dbReference>
<comment type="catalytic activity">
    <reaction evidence="8">
        <text>ATP + H2O = ADP + phosphate + H(+)</text>
        <dbReference type="Rhea" id="RHEA:13065"/>
        <dbReference type="ChEBI" id="CHEBI:15377"/>
        <dbReference type="ChEBI" id="CHEBI:15378"/>
        <dbReference type="ChEBI" id="CHEBI:30616"/>
        <dbReference type="ChEBI" id="CHEBI:43474"/>
        <dbReference type="ChEBI" id="CHEBI:456216"/>
        <dbReference type="EC" id="5.6.2.4"/>
    </reaction>
</comment>
<keyword evidence="5" id="KW-0413">Isomerase</keyword>
<dbReference type="PROSITE" id="PS51198">
    <property type="entry name" value="UVRD_HELICASE_ATP_BIND"/>
    <property type="match status" value="1"/>
</dbReference>
<dbReference type="InterPro" id="IPR014016">
    <property type="entry name" value="UvrD-like_ATP-bd"/>
</dbReference>
<evidence type="ECO:0000259" key="10">
    <source>
        <dbReference type="PROSITE" id="PS51198"/>
    </source>
</evidence>
<dbReference type="PANTHER" id="PTHR11070:SF67">
    <property type="entry name" value="DNA 3'-5' HELICASE"/>
    <property type="match status" value="1"/>
</dbReference>
<evidence type="ECO:0000259" key="11">
    <source>
        <dbReference type="PROSITE" id="PS51217"/>
    </source>
</evidence>
<dbReference type="STRING" id="1123382.SAMN02745221_01884"/>
<gene>
    <name evidence="12" type="ORF">SAMN02745221_01884</name>
</gene>
<evidence type="ECO:0000256" key="8">
    <source>
        <dbReference type="ARBA" id="ARBA00048988"/>
    </source>
</evidence>
<feature type="domain" description="UvrD-like helicase C-terminal" evidence="11">
    <location>
        <begin position="349"/>
        <end position="618"/>
    </location>
</feature>
<organism evidence="12 13">
    <name type="scientific">Thermosyntropha lipolytica DSM 11003</name>
    <dbReference type="NCBI Taxonomy" id="1123382"/>
    <lineage>
        <taxon>Bacteria</taxon>
        <taxon>Bacillati</taxon>
        <taxon>Bacillota</taxon>
        <taxon>Clostridia</taxon>
        <taxon>Eubacteriales</taxon>
        <taxon>Syntrophomonadaceae</taxon>
        <taxon>Thermosyntropha</taxon>
    </lineage>
</organism>
<evidence type="ECO:0000313" key="13">
    <source>
        <dbReference type="Proteomes" id="UP000242329"/>
    </source>
</evidence>
<dbReference type="EMBL" id="FQWY01000040">
    <property type="protein sequence ID" value="SHH18867.1"/>
    <property type="molecule type" value="Genomic_DNA"/>
</dbReference>
<dbReference type="OrthoDB" id="9810135at2"/>
<evidence type="ECO:0000256" key="2">
    <source>
        <dbReference type="ARBA" id="ARBA00022801"/>
    </source>
</evidence>
<keyword evidence="1 9" id="KW-0547">Nucleotide-binding</keyword>
<dbReference type="GO" id="GO:0000725">
    <property type="term" value="P:recombinational repair"/>
    <property type="evidence" value="ECO:0007669"/>
    <property type="project" value="TreeGrafter"/>
</dbReference>
<proteinExistence type="predicted"/>
<feature type="binding site" evidence="9">
    <location>
        <begin position="33"/>
        <end position="40"/>
    </location>
    <ligand>
        <name>ATP</name>
        <dbReference type="ChEBI" id="CHEBI:30616"/>
    </ligand>
</feature>
<keyword evidence="13" id="KW-1185">Reference proteome</keyword>
<name>A0A1M5QXG4_9FIRM</name>
<dbReference type="Proteomes" id="UP000242329">
    <property type="component" value="Unassembled WGS sequence"/>
</dbReference>
<protein>
    <recommendedName>
        <fullName evidence="7">DNA 3'-5' helicase</fullName>
        <ecNumber evidence="7">5.6.2.4</ecNumber>
    </recommendedName>
</protein>
<dbReference type="GO" id="GO:0043138">
    <property type="term" value="F:3'-5' DNA helicase activity"/>
    <property type="evidence" value="ECO:0007669"/>
    <property type="project" value="UniProtKB-EC"/>
</dbReference>
<dbReference type="AlphaFoldDB" id="A0A1M5QXG4"/>
<keyword evidence="4 9" id="KW-0067">ATP-binding</keyword>
<dbReference type="SUPFAM" id="SSF52540">
    <property type="entry name" value="P-loop containing nucleoside triphosphate hydrolases"/>
    <property type="match status" value="1"/>
</dbReference>
<dbReference type="RefSeq" id="WP_073093196.1">
    <property type="nucleotide sequence ID" value="NZ_FQWY01000040.1"/>
</dbReference>
<dbReference type="InterPro" id="IPR014017">
    <property type="entry name" value="DNA_helicase_UvrD-like_C"/>
</dbReference>
<dbReference type="EC" id="5.6.2.4" evidence="7"/>